<dbReference type="SUPFAM" id="SSF69279">
    <property type="entry name" value="Phage tail proteins"/>
    <property type="match status" value="1"/>
</dbReference>
<reference evidence="1 2" key="1">
    <citation type="submission" date="2013-09" db="EMBL/GenBank/DDBJ databases">
        <authorList>
            <person name="Durkin A.S."/>
            <person name="Haft D.R."/>
            <person name="McCorrison J."/>
            <person name="Torralba M."/>
            <person name="Gillis M."/>
            <person name="Haft D.H."/>
            <person name="Methe B."/>
            <person name="Sutton G."/>
            <person name="Nelson K.E."/>
        </authorList>
    </citation>
    <scope>NUCLEOTIDE SEQUENCE [LARGE SCALE GENOMIC DNA]</scope>
    <source>
        <strain evidence="1 2">BV3C16-1</strain>
    </source>
</reference>
<dbReference type="PATRIC" id="fig|1111454.3.peg.662"/>
<evidence type="ECO:0000313" key="2">
    <source>
        <dbReference type="Proteomes" id="UP000017090"/>
    </source>
</evidence>
<dbReference type="EMBL" id="AWXA01000010">
    <property type="protein sequence ID" value="ERT61269.1"/>
    <property type="molecule type" value="Genomic_DNA"/>
</dbReference>
<dbReference type="InterPro" id="IPR018989">
    <property type="entry name" value="DUF2001"/>
</dbReference>
<dbReference type="Proteomes" id="UP000017090">
    <property type="component" value="Unassembled WGS sequence"/>
</dbReference>
<keyword evidence="2" id="KW-1185">Reference proteome</keyword>
<dbReference type="InterPro" id="IPR038628">
    <property type="entry name" value="XkdM-like_sf"/>
</dbReference>
<dbReference type="STRING" id="1111454.HMPREF1250_0167"/>
<proteinExistence type="predicted"/>
<dbReference type="Gene3D" id="2.30.110.40">
    <property type="entry name" value="Phage tail tube protein"/>
    <property type="match status" value="1"/>
</dbReference>
<gene>
    <name evidence="1" type="ORF">HMPREF1250_0167</name>
</gene>
<evidence type="ECO:0000313" key="1">
    <source>
        <dbReference type="EMBL" id="ERT61269.1"/>
    </source>
</evidence>
<accession>U7UQT8</accession>
<protein>
    <submittedName>
        <fullName evidence="1">Putative core tail protein</fullName>
    </submittedName>
</protein>
<name>U7UQT8_9FIRM</name>
<sequence>MAENLISIAETMLAKDVVSAKLAMAYVEADGKRYKLFQAKSLEGKIDKEKKEVAILGRTMKGNKSVSAKGSGKLKIYKNTPLFDEMIIKLISDGVDTYFDLQVINQDPTSDAGRRTVVLTGCNIDSATVANFDADGDWLEDEISFTFEGIKIPENFKMLNGMTV</sequence>
<dbReference type="AlphaFoldDB" id="U7UQT8"/>
<dbReference type="Pfam" id="PF09393">
    <property type="entry name" value="DUF2001"/>
    <property type="match status" value="1"/>
</dbReference>
<dbReference type="OrthoDB" id="1697482at2"/>
<comment type="caution">
    <text evidence="1">The sequence shown here is derived from an EMBL/GenBank/DDBJ whole genome shotgun (WGS) entry which is preliminary data.</text>
</comment>
<dbReference type="RefSeq" id="WP_023053172.1">
    <property type="nucleotide sequence ID" value="NZ_AWXA01000010.1"/>
</dbReference>
<organism evidence="1 2">
    <name type="scientific">Megasphaera vaginalis</name>
    <name type="common">ex Srinivasan et al. 2021</name>
    <dbReference type="NCBI Taxonomy" id="1111454"/>
    <lineage>
        <taxon>Bacteria</taxon>
        <taxon>Bacillati</taxon>
        <taxon>Bacillota</taxon>
        <taxon>Negativicutes</taxon>
        <taxon>Veillonellales</taxon>
        <taxon>Veillonellaceae</taxon>
        <taxon>Megasphaera</taxon>
    </lineage>
</organism>
<dbReference type="eggNOG" id="ENOG502ZCKJ">
    <property type="taxonomic scope" value="Bacteria"/>
</dbReference>